<protein>
    <submittedName>
        <fullName evidence="1">Uncharacterized protein</fullName>
    </submittedName>
</protein>
<comment type="caution">
    <text evidence="1">The sequence shown here is derived from an EMBL/GenBank/DDBJ whole genome shotgun (WGS) entry which is preliminary data.</text>
</comment>
<organism evidence="1 2">
    <name type="scientific">Candidatus Thiomargarita nelsonii</name>
    <dbReference type="NCBI Taxonomy" id="1003181"/>
    <lineage>
        <taxon>Bacteria</taxon>
        <taxon>Pseudomonadati</taxon>
        <taxon>Pseudomonadota</taxon>
        <taxon>Gammaproteobacteria</taxon>
        <taxon>Thiotrichales</taxon>
        <taxon>Thiotrichaceae</taxon>
        <taxon>Thiomargarita</taxon>
    </lineage>
</organism>
<reference evidence="1 2" key="1">
    <citation type="journal article" date="2016" name="Front. Microbiol.">
        <title>Single-Cell (Meta-)Genomics of a Dimorphic Candidatus Thiomargarita nelsonii Reveals Genomic Plasticity.</title>
        <authorList>
            <person name="Flood B.E."/>
            <person name="Fliss P."/>
            <person name="Jones D.S."/>
            <person name="Dick G.J."/>
            <person name="Jain S."/>
            <person name="Kaster A.K."/>
            <person name="Winkel M."/>
            <person name="Mussmann M."/>
            <person name="Bailey J."/>
        </authorList>
    </citation>
    <scope>NUCLEOTIDE SEQUENCE [LARGE SCALE GENOMIC DNA]</scope>
    <source>
        <strain evidence="1">Hydrate Ridge</strain>
    </source>
</reference>
<gene>
    <name evidence="1" type="ORF">PN36_05485</name>
</gene>
<keyword evidence="2" id="KW-1185">Reference proteome</keyword>
<dbReference type="AlphaFoldDB" id="A0A4E0QRM5"/>
<proteinExistence type="predicted"/>
<name>A0A4E0QRM5_9GAMM</name>
<accession>A0A4E0QRM5</accession>
<sequence>MDAQESEAWKRCRPMLKEIKKGDLILVKNVPSFEHFTLVRVHGEYGFEINEEQGDFGHFLPAVVLNSFLKVSAPAALVGALNSSQWPIRITYKHHKAVLELEQTSKGLEDKLNTLADSDSREISQKEWLDREKQEEFME</sequence>
<dbReference type="Proteomes" id="UP000030428">
    <property type="component" value="Unassembled WGS sequence"/>
</dbReference>
<evidence type="ECO:0000313" key="2">
    <source>
        <dbReference type="Proteomes" id="UP000030428"/>
    </source>
</evidence>
<dbReference type="EMBL" id="JSZA02000015">
    <property type="protein sequence ID" value="TGO03499.1"/>
    <property type="molecule type" value="Genomic_DNA"/>
</dbReference>
<evidence type="ECO:0000313" key="1">
    <source>
        <dbReference type="EMBL" id="TGO03499.1"/>
    </source>
</evidence>